<sequence>MTGKSDFTEDEWVRIVRAPFVAGMAISLADPGGPIEAAKESMASIRSATNPPTREQLLAEVALDIQAQAQAHQNPLHGYKPTTAGAAPGEQVVAELREVSAMVASKATADEASAFAAWLVETAQDAANAAKEGGFMGFHAERVSARETDMIERVRDAVS</sequence>
<dbReference type="RefSeq" id="WP_013770899.1">
    <property type="nucleotide sequence ID" value="NC_015514.1"/>
</dbReference>
<name>F4H8J2_CELFA</name>
<dbReference type="eggNOG" id="ENOG50334J9">
    <property type="taxonomic scope" value="Bacteria"/>
</dbReference>
<keyword evidence="2" id="KW-1185">Reference proteome</keyword>
<dbReference type="KEGG" id="cfi:Celf_1741"/>
<evidence type="ECO:0000313" key="2">
    <source>
        <dbReference type="Proteomes" id="UP000008460"/>
    </source>
</evidence>
<protein>
    <submittedName>
        <fullName evidence="1">Uncharacterized protein</fullName>
    </submittedName>
</protein>
<dbReference type="AlphaFoldDB" id="F4H8J2"/>
<gene>
    <name evidence="1" type="ordered locus">Celf_1741</name>
</gene>
<organism evidence="1 2">
    <name type="scientific">Cellulomonas fimi (strain ATCC 484 / DSM 20113 / JCM 1341 / CCUG 24087 / LMG 16345 / NBRC 15513 / NCIMB 8980 / NCTC 7547 / NRS-133)</name>
    <dbReference type="NCBI Taxonomy" id="590998"/>
    <lineage>
        <taxon>Bacteria</taxon>
        <taxon>Bacillati</taxon>
        <taxon>Actinomycetota</taxon>
        <taxon>Actinomycetes</taxon>
        <taxon>Micrococcales</taxon>
        <taxon>Cellulomonadaceae</taxon>
        <taxon>Cellulomonas</taxon>
    </lineage>
</organism>
<dbReference type="Proteomes" id="UP000008460">
    <property type="component" value="Chromosome"/>
</dbReference>
<dbReference type="HOGENOM" id="CLU_114869_0_0_11"/>
<dbReference type="EMBL" id="CP002666">
    <property type="protein sequence ID" value="AEE45873.1"/>
    <property type="molecule type" value="Genomic_DNA"/>
</dbReference>
<accession>F4H8J2</accession>
<reference evidence="1 2" key="1">
    <citation type="submission" date="2011-04" db="EMBL/GenBank/DDBJ databases">
        <title>Complete sequence of Cellulomonas fimi ATCC 484.</title>
        <authorList>
            <consortium name="US DOE Joint Genome Institute"/>
            <person name="Lucas S."/>
            <person name="Han J."/>
            <person name="Lapidus A."/>
            <person name="Cheng J.-F."/>
            <person name="Goodwin L."/>
            <person name="Pitluck S."/>
            <person name="Peters L."/>
            <person name="Chertkov O."/>
            <person name="Detter J.C."/>
            <person name="Han C."/>
            <person name="Tapia R."/>
            <person name="Land M."/>
            <person name="Hauser L."/>
            <person name="Kyrpides N."/>
            <person name="Ivanova N."/>
            <person name="Ovchinnikova G."/>
            <person name="Pagani I."/>
            <person name="Mead D."/>
            <person name="Brumm P."/>
            <person name="Woyke T."/>
        </authorList>
    </citation>
    <scope>NUCLEOTIDE SEQUENCE [LARGE SCALE GENOMIC DNA]</scope>
    <source>
        <strain evidence="2">ATCC 484 / DSM 20113 / JCM 1341 / NBRC 15513 / NCIMB 8980 / NCTC 7547</strain>
    </source>
</reference>
<proteinExistence type="predicted"/>
<evidence type="ECO:0000313" key="1">
    <source>
        <dbReference type="EMBL" id="AEE45873.1"/>
    </source>
</evidence>